<name>A0A8J2WQS9_9CRUS</name>
<feature type="domain" description="YqaJ viral recombinase" evidence="1">
    <location>
        <begin position="277"/>
        <end position="405"/>
    </location>
</feature>
<evidence type="ECO:0000313" key="2">
    <source>
        <dbReference type="EMBL" id="CAH0107985.1"/>
    </source>
</evidence>
<dbReference type="Gene3D" id="3.90.320.10">
    <property type="match status" value="1"/>
</dbReference>
<dbReference type="Pfam" id="PF09588">
    <property type="entry name" value="YqaJ"/>
    <property type="match status" value="1"/>
</dbReference>
<sequence length="456" mass="51675">MAYKAHKLLEGYEKANSDNLPEVNIIALAHFIAKDSNFISPEISNIKAMRNGRESYGESAIGYVQLKREGHITTVISCVAPEHKVTSNGYKVEIVVDSSKGEITSCKCYSCIAALGGCKHQLALLGWMHRRFEDKTPTEKACYWKKSKLSNVGKTIKFILVKDLGSKSKEKRKNMCKKKNKLSSEIIQKRKPKRKIYKVKSKINVRKDPDGVSFLQEVIAHMDCKLKKGNVKVIPELAKIFLPVDKFDSIDIHSLMKDELCDEVAKSTSNQTDNPLWRRLRYLRITASNLYAVAHCNTVNGSLVDILHGAKLRETSAMARGTRLESQVLQIVSKKQKMIFERCGLLTCPEHPIFGASPDGINENFTVEIKCPTNYKSYFNFIDSSGKIKPQCKAQVQLQMHLSGRKKSLFCVASPEFENNRKVKILPVDYDENYIRAVMVKAEQFWKNTIGKFVLE</sequence>
<organism evidence="2 3">
    <name type="scientific">Daphnia galeata</name>
    <dbReference type="NCBI Taxonomy" id="27404"/>
    <lineage>
        <taxon>Eukaryota</taxon>
        <taxon>Metazoa</taxon>
        <taxon>Ecdysozoa</taxon>
        <taxon>Arthropoda</taxon>
        <taxon>Crustacea</taxon>
        <taxon>Branchiopoda</taxon>
        <taxon>Diplostraca</taxon>
        <taxon>Cladocera</taxon>
        <taxon>Anomopoda</taxon>
        <taxon>Daphniidae</taxon>
        <taxon>Daphnia</taxon>
    </lineage>
</organism>
<dbReference type="OrthoDB" id="261614at2759"/>
<gene>
    <name evidence="2" type="ORF">DGAL_LOCUS11331</name>
</gene>
<reference evidence="2" key="1">
    <citation type="submission" date="2021-11" db="EMBL/GenBank/DDBJ databases">
        <authorList>
            <person name="Schell T."/>
        </authorList>
    </citation>
    <scope>NUCLEOTIDE SEQUENCE</scope>
    <source>
        <strain evidence="2">M5</strain>
    </source>
</reference>
<dbReference type="PANTHER" id="PTHR39953">
    <property type="entry name" value="RE54151P"/>
    <property type="match status" value="1"/>
</dbReference>
<dbReference type="InterPro" id="IPR011335">
    <property type="entry name" value="Restrct_endonuc-II-like"/>
</dbReference>
<proteinExistence type="predicted"/>
<evidence type="ECO:0000313" key="3">
    <source>
        <dbReference type="Proteomes" id="UP000789390"/>
    </source>
</evidence>
<comment type="caution">
    <text evidence="2">The sequence shown here is derived from an EMBL/GenBank/DDBJ whole genome shotgun (WGS) entry which is preliminary data.</text>
</comment>
<dbReference type="PANTHER" id="PTHR39953:SF1">
    <property type="entry name" value="RE54151P"/>
    <property type="match status" value="1"/>
</dbReference>
<dbReference type="InterPro" id="IPR019080">
    <property type="entry name" value="YqaJ_viral_recombinase"/>
</dbReference>
<keyword evidence="3" id="KW-1185">Reference proteome</keyword>
<evidence type="ECO:0000259" key="1">
    <source>
        <dbReference type="Pfam" id="PF09588"/>
    </source>
</evidence>
<dbReference type="GO" id="GO:0006281">
    <property type="term" value="P:DNA repair"/>
    <property type="evidence" value="ECO:0007669"/>
    <property type="project" value="UniProtKB-ARBA"/>
</dbReference>
<dbReference type="EMBL" id="CAKKLH010000281">
    <property type="protein sequence ID" value="CAH0107985.1"/>
    <property type="molecule type" value="Genomic_DNA"/>
</dbReference>
<dbReference type="SUPFAM" id="SSF52980">
    <property type="entry name" value="Restriction endonuclease-like"/>
    <property type="match status" value="1"/>
</dbReference>
<dbReference type="AlphaFoldDB" id="A0A8J2WQS9"/>
<dbReference type="Proteomes" id="UP000789390">
    <property type="component" value="Unassembled WGS sequence"/>
</dbReference>
<protein>
    <recommendedName>
        <fullName evidence="1">YqaJ viral recombinase domain-containing protein</fullName>
    </recommendedName>
</protein>
<dbReference type="InterPro" id="IPR011604">
    <property type="entry name" value="PDDEXK-like_dom_sf"/>
</dbReference>
<dbReference type="CDD" id="cd22343">
    <property type="entry name" value="PDDEXK_lambda_exonuclease-like"/>
    <property type="match status" value="1"/>
</dbReference>
<accession>A0A8J2WQS9</accession>